<dbReference type="PROSITE" id="PS51257">
    <property type="entry name" value="PROKAR_LIPOPROTEIN"/>
    <property type="match status" value="1"/>
</dbReference>
<gene>
    <name evidence="1" type="ORF">DL239_09040</name>
</gene>
<sequence length="213" mass="23513">MVRSLFLGLTLFFLAACEPQPFEEEKPRIVMQPTGTVEAASLVSAFNQTCLPHFPDNEAIVVAFKRTGYSIVEEPSDDIEKDFWRFSNRNRNISAASGNSIILWHGANSAGESEPFQFCQIEAELSNPEQAETALEQLVTPSGKKVELLVNEVVSSTRDGTVQNSSGTFRVSFEQSLIVHGLNQGKLPEKCGGLEKCLVWGRARLSIETAIQY</sequence>
<reference evidence="1 2" key="1">
    <citation type="submission" date="2018-05" db="EMBL/GenBank/DDBJ databases">
        <authorList>
            <person name="Zhang Y.-J."/>
        </authorList>
    </citation>
    <scope>NUCLEOTIDE SEQUENCE [LARGE SCALE GENOMIC DNA]</scope>
    <source>
        <strain evidence="1 2">CY04</strain>
    </source>
</reference>
<dbReference type="EMBL" id="QHLQ01000007">
    <property type="protein sequence ID" value="NIZ61121.1"/>
    <property type="molecule type" value="Genomic_DNA"/>
</dbReference>
<evidence type="ECO:0000313" key="1">
    <source>
        <dbReference type="EMBL" id="NIZ61121.1"/>
    </source>
</evidence>
<organism evidence="1 2">
    <name type="scientific">Parasedimentitalea denitrificans</name>
    <dbReference type="NCBI Taxonomy" id="2211118"/>
    <lineage>
        <taxon>Bacteria</taxon>
        <taxon>Pseudomonadati</taxon>
        <taxon>Pseudomonadota</taxon>
        <taxon>Alphaproteobacteria</taxon>
        <taxon>Rhodobacterales</taxon>
        <taxon>Paracoccaceae</taxon>
        <taxon>Parasedimentitalea</taxon>
    </lineage>
</organism>
<evidence type="ECO:0000313" key="2">
    <source>
        <dbReference type="Proteomes" id="UP001429564"/>
    </source>
</evidence>
<protein>
    <recommendedName>
        <fullName evidence="3">Lipoprotein</fullName>
    </recommendedName>
</protein>
<comment type="caution">
    <text evidence="1">The sequence shown here is derived from an EMBL/GenBank/DDBJ whole genome shotgun (WGS) entry which is preliminary data.</text>
</comment>
<proteinExistence type="predicted"/>
<accession>A0ABX0W641</accession>
<dbReference type="Proteomes" id="UP001429564">
    <property type="component" value="Unassembled WGS sequence"/>
</dbReference>
<dbReference type="RefSeq" id="WP_206188405.1">
    <property type="nucleotide sequence ID" value="NZ_QHLQ01000007.1"/>
</dbReference>
<keyword evidence="2" id="KW-1185">Reference proteome</keyword>
<evidence type="ECO:0008006" key="3">
    <source>
        <dbReference type="Google" id="ProtNLM"/>
    </source>
</evidence>
<name>A0ABX0W641_9RHOB</name>